<evidence type="ECO:0000313" key="2">
    <source>
        <dbReference type="Proteomes" id="UP000886523"/>
    </source>
</evidence>
<reference evidence="1" key="1">
    <citation type="journal article" date="2020" name="Nat. Commun.">
        <title>Large-scale genome sequencing of mycorrhizal fungi provides insights into the early evolution of symbiotic traits.</title>
        <authorList>
            <person name="Miyauchi S."/>
            <person name="Kiss E."/>
            <person name="Kuo A."/>
            <person name="Drula E."/>
            <person name="Kohler A."/>
            <person name="Sanchez-Garcia M."/>
            <person name="Morin E."/>
            <person name="Andreopoulos B."/>
            <person name="Barry K.W."/>
            <person name="Bonito G."/>
            <person name="Buee M."/>
            <person name="Carver A."/>
            <person name="Chen C."/>
            <person name="Cichocki N."/>
            <person name="Clum A."/>
            <person name="Culley D."/>
            <person name="Crous P.W."/>
            <person name="Fauchery L."/>
            <person name="Girlanda M."/>
            <person name="Hayes R.D."/>
            <person name="Keri Z."/>
            <person name="LaButti K."/>
            <person name="Lipzen A."/>
            <person name="Lombard V."/>
            <person name="Magnuson J."/>
            <person name="Maillard F."/>
            <person name="Murat C."/>
            <person name="Nolan M."/>
            <person name="Ohm R.A."/>
            <person name="Pangilinan J."/>
            <person name="Pereira M.F."/>
            <person name="Perotto S."/>
            <person name="Peter M."/>
            <person name="Pfister S."/>
            <person name="Riley R."/>
            <person name="Sitrit Y."/>
            <person name="Stielow J.B."/>
            <person name="Szollosi G."/>
            <person name="Zifcakova L."/>
            <person name="Stursova M."/>
            <person name="Spatafora J.W."/>
            <person name="Tedersoo L."/>
            <person name="Vaario L.M."/>
            <person name="Yamada A."/>
            <person name="Yan M."/>
            <person name="Wang P."/>
            <person name="Xu J."/>
            <person name="Bruns T."/>
            <person name="Baldrian P."/>
            <person name="Vilgalys R."/>
            <person name="Dunand C."/>
            <person name="Henrissat B."/>
            <person name="Grigoriev I.V."/>
            <person name="Hibbett D."/>
            <person name="Nagy L.G."/>
            <person name="Martin F.M."/>
        </authorList>
    </citation>
    <scope>NUCLEOTIDE SEQUENCE</scope>
    <source>
        <strain evidence="1">UP504</strain>
    </source>
</reference>
<keyword evidence="2" id="KW-1185">Reference proteome</keyword>
<gene>
    <name evidence="1" type="ORF">BS47DRAFT_1369392</name>
</gene>
<dbReference type="AlphaFoldDB" id="A0A9P6DFI6"/>
<dbReference type="Proteomes" id="UP000886523">
    <property type="component" value="Unassembled WGS sequence"/>
</dbReference>
<sequence length="171" mass="19190">MSTKPLNTQVLVKFWYISNNPHPDHVYRACTANLPLDFVQLAALIPKKDDNKSITTGDNFICLIELLLFLDVKREMNKKPPHVHNPFDGPRIVCGGGHGTYGTDKTGPKHEHDIPPDSDLDNITVNESLCPVGELVRILARENPMSIHQTALTSIRNDSLNSEDMYGQTRY</sequence>
<name>A0A9P6DFI6_9AGAM</name>
<organism evidence="1 2">
    <name type="scientific">Hydnum rufescens UP504</name>
    <dbReference type="NCBI Taxonomy" id="1448309"/>
    <lineage>
        <taxon>Eukaryota</taxon>
        <taxon>Fungi</taxon>
        <taxon>Dikarya</taxon>
        <taxon>Basidiomycota</taxon>
        <taxon>Agaricomycotina</taxon>
        <taxon>Agaricomycetes</taxon>
        <taxon>Cantharellales</taxon>
        <taxon>Hydnaceae</taxon>
        <taxon>Hydnum</taxon>
    </lineage>
</organism>
<evidence type="ECO:0000313" key="1">
    <source>
        <dbReference type="EMBL" id="KAF9503631.1"/>
    </source>
</evidence>
<dbReference type="EMBL" id="MU129324">
    <property type="protein sequence ID" value="KAF9503631.1"/>
    <property type="molecule type" value="Genomic_DNA"/>
</dbReference>
<comment type="caution">
    <text evidence="1">The sequence shown here is derived from an EMBL/GenBank/DDBJ whole genome shotgun (WGS) entry which is preliminary data.</text>
</comment>
<proteinExistence type="predicted"/>
<accession>A0A9P6DFI6</accession>
<protein>
    <submittedName>
        <fullName evidence="1">Uncharacterized protein</fullName>
    </submittedName>
</protein>